<accession>A0A553PKL0</accession>
<reference evidence="1 2" key="1">
    <citation type="journal article" date="2018" name="Nat. Ecol. Evol.">
        <title>Genomic signatures of mitonuclear coevolution across populations of Tigriopus californicus.</title>
        <authorList>
            <person name="Barreto F.S."/>
            <person name="Watson E.T."/>
            <person name="Lima T.G."/>
            <person name="Willett C.S."/>
            <person name="Edmands S."/>
            <person name="Li W."/>
            <person name="Burton R.S."/>
        </authorList>
    </citation>
    <scope>NUCLEOTIDE SEQUENCE [LARGE SCALE GENOMIC DNA]</scope>
    <source>
        <strain evidence="1 2">San Diego</strain>
    </source>
</reference>
<gene>
    <name evidence="1" type="ORF">TCAL_15317</name>
</gene>
<name>A0A553PKL0_TIGCA</name>
<proteinExistence type="predicted"/>
<dbReference type="SUPFAM" id="SSF49599">
    <property type="entry name" value="TRAF domain-like"/>
    <property type="match status" value="1"/>
</dbReference>
<sequence>MSVELLHSPGFKIDRGNCDPRKKEECKKRHPASCIYRKVECPARKCSDIMFVEDVCKHLEHFHYNSTVFTTIDSARLSCRFPINVGNPKGPHNSFDHSWLYDGQRFFARFQQVYPVWYSWVYVIGDSEIAQRYSCQIVAISAQEKPTMRLRTRYVGPIHPIDTPKKQVRTKSANSLQLSHLVVDEYKNMDVTSAERESGFNSFLRIDYRIRKVDRKYLSVYESGESSRSSGVFRFN</sequence>
<dbReference type="Proteomes" id="UP000318571">
    <property type="component" value="Chromosome 11"/>
</dbReference>
<evidence type="ECO:0000313" key="2">
    <source>
        <dbReference type="Proteomes" id="UP000318571"/>
    </source>
</evidence>
<protein>
    <submittedName>
        <fullName evidence="1">Uncharacterized protein</fullName>
    </submittedName>
</protein>
<organism evidence="1 2">
    <name type="scientific">Tigriopus californicus</name>
    <name type="common">Marine copepod</name>
    <dbReference type="NCBI Taxonomy" id="6832"/>
    <lineage>
        <taxon>Eukaryota</taxon>
        <taxon>Metazoa</taxon>
        <taxon>Ecdysozoa</taxon>
        <taxon>Arthropoda</taxon>
        <taxon>Crustacea</taxon>
        <taxon>Multicrustacea</taxon>
        <taxon>Hexanauplia</taxon>
        <taxon>Copepoda</taxon>
        <taxon>Harpacticoida</taxon>
        <taxon>Harpacticidae</taxon>
        <taxon>Tigriopus</taxon>
    </lineage>
</organism>
<keyword evidence="2" id="KW-1185">Reference proteome</keyword>
<evidence type="ECO:0000313" key="1">
    <source>
        <dbReference type="EMBL" id="TRY78222.1"/>
    </source>
</evidence>
<dbReference type="EMBL" id="VCGU01000003">
    <property type="protein sequence ID" value="TRY78222.1"/>
    <property type="molecule type" value="Genomic_DNA"/>
</dbReference>
<comment type="caution">
    <text evidence="1">The sequence shown here is derived from an EMBL/GenBank/DDBJ whole genome shotgun (WGS) entry which is preliminary data.</text>
</comment>
<dbReference type="AlphaFoldDB" id="A0A553PKL0"/>